<dbReference type="InterPro" id="IPR028250">
    <property type="entry name" value="DsbDN"/>
</dbReference>
<evidence type="ECO:0000256" key="7">
    <source>
        <dbReference type="SAM" id="Phobius"/>
    </source>
</evidence>
<dbReference type="GO" id="GO:0045454">
    <property type="term" value="P:cell redox homeostasis"/>
    <property type="evidence" value="ECO:0007669"/>
    <property type="project" value="TreeGrafter"/>
</dbReference>
<keyword evidence="4 7" id="KW-1133">Transmembrane helix</keyword>
<dbReference type="InterPro" id="IPR003834">
    <property type="entry name" value="Cyt_c_assmbl_TM_dom"/>
</dbReference>
<feature type="compositionally biased region" description="Low complexity" evidence="6">
    <location>
        <begin position="173"/>
        <end position="196"/>
    </location>
</feature>
<gene>
    <name evidence="11" type="primary">dsbD_4</name>
    <name evidence="11" type="ORF">NCTC9185_05368</name>
</gene>
<feature type="transmembrane region" description="Helical" evidence="7">
    <location>
        <begin position="325"/>
        <end position="356"/>
    </location>
</feature>
<dbReference type="NCBIfam" id="NF001419">
    <property type="entry name" value="PRK00293.1"/>
    <property type="match status" value="1"/>
</dbReference>
<evidence type="ECO:0000259" key="10">
    <source>
        <dbReference type="Pfam" id="PF11412"/>
    </source>
</evidence>
<keyword evidence="8" id="KW-0732">Signal</keyword>
<dbReference type="InterPro" id="IPR036929">
    <property type="entry name" value="DsbDN_sf"/>
</dbReference>
<comment type="subcellular location">
    <subcellularLocation>
        <location evidence="1">Membrane</location>
        <topology evidence="1">Multi-pass membrane protein</topology>
    </subcellularLocation>
</comment>
<dbReference type="AlphaFoldDB" id="A0A4U9D646"/>
<evidence type="ECO:0000259" key="9">
    <source>
        <dbReference type="Pfam" id="PF02683"/>
    </source>
</evidence>
<evidence type="ECO:0000256" key="6">
    <source>
        <dbReference type="SAM" id="MobiDB-lite"/>
    </source>
</evidence>
<evidence type="ECO:0000256" key="5">
    <source>
        <dbReference type="ARBA" id="ARBA00023136"/>
    </source>
</evidence>
<evidence type="ECO:0000256" key="2">
    <source>
        <dbReference type="ARBA" id="ARBA00022692"/>
    </source>
</evidence>
<evidence type="ECO:0000256" key="3">
    <source>
        <dbReference type="ARBA" id="ARBA00022748"/>
    </source>
</evidence>
<dbReference type="SUPFAM" id="SSF74863">
    <property type="entry name" value="Thiol:disulfide interchange protein DsbD, N-terminal domain (DsbD-alpha)"/>
    <property type="match status" value="1"/>
</dbReference>
<feature type="transmembrane region" description="Helical" evidence="7">
    <location>
        <begin position="207"/>
        <end position="234"/>
    </location>
</feature>
<proteinExistence type="predicted"/>
<dbReference type="PANTHER" id="PTHR32234">
    <property type="entry name" value="THIOL:DISULFIDE INTERCHANGE PROTEIN DSBD"/>
    <property type="match status" value="1"/>
</dbReference>
<feature type="transmembrane region" description="Helical" evidence="7">
    <location>
        <begin position="368"/>
        <end position="386"/>
    </location>
</feature>
<dbReference type="Proteomes" id="UP000339249">
    <property type="component" value="Unassembled WGS sequence"/>
</dbReference>
<feature type="signal peptide" evidence="8">
    <location>
        <begin position="1"/>
        <end position="19"/>
    </location>
</feature>
<evidence type="ECO:0000313" key="12">
    <source>
        <dbReference type="Proteomes" id="UP000339249"/>
    </source>
</evidence>
<dbReference type="GO" id="GO:0047134">
    <property type="term" value="F:protein-disulfide reductase [NAD(P)H] activity"/>
    <property type="evidence" value="ECO:0007669"/>
    <property type="project" value="UniProtKB-EC"/>
</dbReference>
<dbReference type="Gene3D" id="2.60.40.1250">
    <property type="entry name" value="Thiol:disulfide interchange protein DsbD, N-terminal domain"/>
    <property type="match status" value="1"/>
</dbReference>
<dbReference type="Pfam" id="PF11412">
    <property type="entry name" value="DsbD_N"/>
    <property type="match status" value="1"/>
</dbReference>
<keyword evidence="2 7" id="KW-0812">Transmembrane</keyword>
<evidence type="ECO:0000256" key="1">
    <source>
        <dbReference type="ARBA" id="ARBA00004141"/>
    </source>
</evidence>
<evidence type="ECO:0000256" key="8">
    <source>
        <dbReference type="SAM" id="SignalP"/>
    </source>
</evidence>
<evidence type="ECO:0000313" key="11">
    <source>
        <dbReference type="EMBL" id="VTN13337.1"/>
    </source>
</evidence>
<feature type="transmembrane region" description="Helical" evidence="7">
    <location>
        <begin position="246"/>
        <end position="270"/>
    </location>
</feature>
<protein>
    <submittedName>
        <fullName evidence="11">Thiol:disulfide interchange protein DsbD</fullName>
        <ecNumber evidence="11">1.8.1.8</ecNumber>
    </submittedName>
</protein>
<sequence length="495" mass="53141">MAQRIITLILLLCSTSAFAGLFDTPGRSNFVPADQAFAFDFQQSQHEVNLTWQIKEGYYLYRKQIKLSAADAAFLEPALPSGEWHDDEFYGKSEIYRQRLTVPVTLTRAAKGATLTVTWQGCADAGFCYPPETKVVPLSAALALSSDGQAPARPALPVVGAPKLNPPLPVEPRPALAERPPAATAEPSAPERPAAATDGSQLPFSALWALLIGIGIAFTPCVLPMYPLISGIVLGGERRLSTARALLLAFIYVQGMALTYTALGMVVAAAGLQFQAALQHPYVLIGLSAVFILLALSMFGLFTLQLPSSLQTRLTLMSNTQRGGSAGGVFAMGAIAGLICSPCTTAPLSAILLYIAQSGNLWLGGGTLYLYALGMGLPLILVTVFGNRLLPKSGPWMAHVKTAFGFVILALPVFLLERIAGELWGLRLWSLLAVAFFSWAFITSLGATRPWQRILQIVLLAAALVSVRPLQDWAFDAPTAQQQAHLAFTPRQHRR</sequence>
<name>A0A4U9D646_RAOTE</name>
<feature type="transmembrane region" description="Helical" evidence="7">
    <location>
        <begin position="282"/>
        <end position="304"/>
    </location>
</feature>
<dbReference type="EMBL" id="CABDVU010000001">
    <property type="protein sequence ID" value="VTN13337.1"/>
    <property type="molecule type" value="Genomic_DNA"/>
</dbReference>
<organism evidence="11 12">
    <name type="scientific">Raoultella terrigena</name>
    <name type="common">Klebsiella terrigena</name>
    <dbReference type="NCBI Taxonomy" id="577"/>
    <lineage>
        <taxon>Bacteria</taxon>
        <taxon>Pseudomonadati</taxon>
        <taxon>Pseudomonadota</taxon>
        <taxon>Gammaproteobacteria</taxon>
        <taxon>Enterobacterales</taxon>
        <taxon>Enterobacteriaceae</taxon>
        <taxon>Klebsiella/Raoultella group</taxon>
        <taxon>Raoultella</taxon>
    </lineage>
</organism>
<feature type="domain" description="Cytochrome C biogenesis protein transmembrane" evidence="9">
    <location>
        <begin position="208"/>
        <end position="419"/>
    </location>
</feature>
<accession>A0A4U9D646</accession>
<keyword evidence="3" id="KW-0201">Cytochrome c-type biogenesis</keyword>
<dbReference type="FunFam" id="2.60.40.1250:FF:000001">
    <property type="entry name" value="Thiol:disulfide interchange protein DsbD"/>
    <property type="match status" value="1"/>
</dbReference>
<dbReference type="GO" id="GO:0017004">
    <property type="term" value="P:cytochrome complex assembly"/>
    <property type="evidence" value="ECO:0007669"/>
    <property type="project" value="UniProtKB-KW"/>
</dbReference>
<reference evidence="11 12" key="1">
    <citation type="submission" date="2019-04" db="EMBL/GenBank/DDBJ databases">
        <authorList>
            <consortium name="Pathogen Informatics"/>
        </authorList>
    </citation>
    <scope>NUCLEOTIDE SEQUENCE [LARGE SCALE GENOMIC DNA]</scope>
    <source>
        <strain evidence="11 12">NCTC9185</strain>
    </source>
</reference>
<keyword evidence="5 7" id="KW-0472">Membrane</keyword>
<evidence type="ECO:0000256" key="4">
    <source>
        <dbReference type="ARBA" id="ARBA00022989"/>
    </source>
</evidence>
<feature type="region of interest" description="Disordered" evidence="6">
    <location>
        <begin position="169"/>
        <end position="197"/>
    </location>
</feature>
<dbReference type="EC" id="1.8.1.8" evidence="11"/>
<dbReference type="GO" id="GO:0016020">
    <property type="term" value="C:membrane"/>
    <property type="evidence" value="ECO:0007669"/>
    <property type="project" value="UniProtKB-SubCell"/>
</dbReference>
<dbReference type="Pfam" id="PF02683">
    <property type="entry name" value="DsbD_TM"/>
    <property type="match status" value="1"/>
</dbReference>
<feature type="transmembrane region" description="Helical" evidence="7">
    <location>
        <begin position="398"/>
        <end position="416"/>
    </location>
</feature>
<feature type="domain" description="Thiol:disulfide interchange protein DsbD N-terminal" evidence="10">
    <location>
        <begin position="29"/>
        <end position="138"/>
    </location>
</feature>
<feature type="chain" id="PRO_5020770164" evidence="8">
    <location>
        <begin position="20"/>
        <end position="495"/>
    </location>
</feature>
<dbReference type="PANTHER" id="PTHR32234:SF0">
    <property type="entry name" value="THIOL:DISULFIDE INTERCHANGE PROTEIN DSBD"/>
    <property type="match status" value="1"/>
</dbReference>
<keyword evidence="11" id="KW-0560">Oxidoreductase</keyword>
<feature type="transmembrane region" description="Helical" evidence="7">
    <location>
        <begin position="428"/>
        <end position="447"/>
    </location>
</feature>